<sequence>MDGAAIKDVMVLGFRQSPFVIRVGITLLRKKAEHEFLEPVYKSTVIVEYIDEVWPGRGSDGSSSILPTDPIDHIVTWFWAAYIQR</sequence>
<evidence type="ECO:0000256" key="1">
    <source>
        <dbReference type="RuleBase" id="RU369102"/>
    </source>
</evidence>
<accession>A0A8J5HPT1</accession>
<dbReference type="SUPFAM" id="SSF52833">
    <property type="entry name" value="Thioredoxin-like"/>
    <property type="match status" value="1"/>
</dbReference>
<comment type="function">
    <text evidence="1">Is involved in the conjugation of reduced glutathione to a wide number of exogenous and endogenous hydrophobic electrophiles.</text>
</comment>
<reference evidence="2 3" key="1">
    <citation type="submission" date="2020-08" db="EMBL/GenBank/DDBJ databases">
        <title>Plant Genome Project.</title>
        <authorList>
            <person name="Zhang R.-G."/>
        </authorList>
    </citation>
    <scope>NUCLEOTIDE SEQUENCE [LARGE SCALE GENOMIC DNA]</scope>
    <source>
        <tissue evidence="2">Rhizome</tissue>
    </source>
</reference>
<evidence type="ECO:0000313" key="3">
    <source>
        <dbReference type="Proteomes" id="UP000734854"/>
    </source>
</evidence>
<dbReference type="Gene3D" id="3.40.30.10">
    <property type="entry name" value="Glutaredoxin"/>
    <property type="match status" value="1"/>
</dbReference>
<dbReference type="GO" id="GO:0006749">
    <property type="term" value="P:glutathione metabolic process"/>
    <property type="evidence" value="ECO:0007669"/>
    <property type="project" value="TreeGrafter"/>
</dbReference>
<dbReference type="GO" id="GO:0005829">
    <property type="term" value="C:cytosol"/>
    <property type="evidence" value="ECO:0007669"/>
    <property type="project" value="UniProtKB-SubCell"/>
</dbReference>
<dbReference type="PANTHER" id="PTHR11260">
    <property type="entry name" value="GLUTATHIONE S-TRANSFERASE, GST, SUPERFAMILY, GST DOMAIN CONTAINING"/>
    <property type="match status" value="1"/>
</dbReference>
<dbReference type="InterPro" id="IPR045073">
    <property type="entry name" value="Omega/Tau-like"/>
</dbReference>
<comment type="similarity">
    <text evidence="1">Belongs to the GST superfamily.</text>
</comment>
<comment type="subcellular location">
    <subcellularLocation>
        <location evidence="1">Cytoplasm</location>
        <location evidence="1">Cytosol</location>
    </subcellularLocation>
</comment>
<dbReference type="Gene3D" id="1.20.1050.10">
    <property type="match status" value="1"/>
</dbReference>
<gene>
    <name evidence="2" type="ORF">ZIOFF_014210</name>
</gene>
<keyword evidence="1" id="KW-0963">Cytoplasm</keyword>
<dbReference type="AlphaFoldDB" id="A0A8J5HPT1"/>
<dbReference type="EC" id="2.5.1.18" evidence="1"/>
<evidence type="ECO:0000313" key="2">
    <source>
        <dbReference type="EMBL" id="KAG6524304.1"/>
    </source>
</evidence>
<protein>
    <recommendedName>
        <fullName evidence="1">Glutathione S-transferase</fullName>
        <ecNumber evidence="1">2.5.1.18</ecNumber>
    </recommendedName>
</protein>
<organism evidence="2 3">
    <name type="scientific">Zingiber officinale</name>
    <name type="common">Ginger</name>
    <name type="synonym">Amomum zingiber</name>
    <dbReference type="NCBI Taxonomy" id="94328"/>
    <lineage>
        <taxon>Eukaryota</taxon>
        <taxon>Viridiplantae</taxon>
        <taxon>Streptophyta</taxon>
        <taxon>Embryophyta</taxon>
        <taxon>Tracheophyta</taxon>
        <taxon>Spermatophyta</taxon>
        <taxon>Magnoliopsida</taxon>
        <taxon>Liliopsida</taxon>
        <taxon>Zingiberales</taxon>
        <taxon>Zingiberaceae</taxon>
        <taxon>Zingiber</taxon>
    </lineage>
</organism>
<dbReference type="PANTHER" id="PTHR11260:SF528">
    <property type="entry name" value="GLUTATHIONE TRANSFERASE"/>
    <property type="match status" value="1"/>
</dbReference>
<comment type="caution">
    <text evidence="2">The sequence shown here is derived from an EMBL/GenBank/DDBJ whole genome shotgun (WGS) entry which is preliminary data.</text>
</comment>
<dbReference type="Proteomes" id="UP000734854">
    <property type="component" value="Unassembled WGS sequence"/>
</dbReference>
<dbReference type="GO" id="GO:0004364">
    <property type="term" value="F:glutathione transferase activity"/>
    <property type="evidence" value="ECO:0007669"/>
    <property type="project" value="UniProtKB-UniRule"/>
</dbReference>
<proteinExistence type="inferred from homology"/>
<dbReference type="InterPro" id="IPR036249">
    <property type="entry name" value="Thioredoxin-like_sf"/>
</dbReference>
<comment type="catalytic activity">
    <reaction evidence="1">
        <text>RX + glutathione = an S-substituted glutathione + a halide anion + H(+)</text>
        <dbReference type="Rhea" id="RHEA:16437"/>
        <dbReference type="ChEBI" id="CHEBI:15378"/>
        <dbReference type="ChEBI" id="CHEBI:16042"/>
        <dbReference type="ChEBI" id="CHEBI:17792"/>
        <dbReference type="ChEBI" id="CHEBI:57925"/>
        <dbReference type="ChEBI" id="CHEBI:90779"/>
        <dbReference type="EC" id="2.5.1.18"/>
    </reaction>
</comment>
<name>A0A8J5HPT1_ZINOF</name>
<dbReference type="EMBL" id="JACMSC010000004">
    <property type="protein sequence ID" value="KAG6524304.1"/>
    <property type="molecule type" value="Genomic_DNA"/>
</dbReference>
<keyword evidence="3" id="KW-1185">Reference proteome</keyword>
<keyword evidence="1" id="KW-0808">Transferase</keyword>